<dbReference type="EMBL" id="FUZZ01000001">
    <property type="protein sequence ID" value="SKC97829.1"/>
    <property type="molecule type" value="Genomic_DNA"/>
</dbReference>
<dbReference type="InterPro" id="IPR025510">
    <property type="entry name" value="DUF4397"/>
</dbReference>
<evidence type="ECO:0000313" key="3">
    <source>
        <dbReference type="Proteomes" id="UP000190166"/>
    </source>
</evidence>
<keyword evidence="3" id="KW-1185">Reference proteome</keyword>
<feature type="domain" description="DUF4397" evidence="1">
    <location>
        <begin position="31"/>
        <end position="158"/>
    </location>
</feature>
<organism evidence="2 3">
    <name type="scientific">Chitinophaga ginsengisegetis</name>
    <dbReference type="NCBI Taxonomy" id="393003"/>
    <lineage>
        <taxon>Bacteria</taxon>
        <taxon>Pseudomonadati</taxon>
        <taxon>Bacteroidota</taxon>
        <taxon>Chitinophagia</taxon>
        <taxon>Chitinophagales</taxon>
        <taxon>Chitinophagaceae</taxon>
        <taxon>Chitinophaga</taxon>
    </lineage>
</organism>
<accession>A0A1T5NCB1</accession>
<dbReference type="RefSeq" id="WP_079468312.1">
    <property type="nucleotide sequence ID" value="NZ_FUZZ01000001.1"/>
</dbReference>
<name>A0A1T5NCB1_9BACT</name>
<sequence>MKKYLLLVFTAGWLLISCKKDSELPTAPPLAYLMVYNGVPDFYGANSMVLVNNAPYGPRSYNDNGNGLVGAFNFSKYTYTDTGIFKIGFTDTTNLPLNAHKISETLLKFEDQQHYTLYLLDSLGFYEILYTRDDVKPDPDHAKIRLVHLSPDMGAVYVKVDTTAINTISHLAFRGVSDYATVSPGPKPAIRIMYRDDITGEEKTLVRKSVPLEAGKCYTVILRGYRQPIDGNVNKTINLSTITNF</sequence>
<reference evidence="3" key="1">
    <citation type="submission" date="2017-02" db="EMBL/GenBank/DDBJ databases">
        <authorList>
            <person name="Varghese N."/>
            <person name="Submissions S."/>
        </authorList>
    </citation>
    <scope>NUCLEOTIDE SEQUENCE [LARGE SCALE GENOMIC DNA]</scope>
    <source>
        <strain evidence="3">DSM 18108</strain>
    </source>
</reference>
<dbReference type="STRING" id="393003.SAMN05660461_1015"/>
<gene>
    <name evidence="2" type="ORF">SAMN05660461_1015</name>
</gene>
<dbReference type="Proteomes" id="UP000190166">
    <property type="component" value="Unassembled WGS sequence"/>
</dbReference>
<proteinExistence type="predicted"/>
<dbReference type="PROSITE" id="PS51257">
    <property type="entry name" value="PROKAR_LIPOPROTEIN"/>
    <property type="match status" value="1"/>
</dbReference>
<protein>
    <recommendedName>
        <fullName evidence="1">DUF4397 domain-containing protein</fullName>
    </recommendedName>
</protein>
<dbReference type="AlphaFoldDB" id="A0A1T5NCB1"/>
<evidence type="ECO:0000313" key="2">
    <source>
        <dbReference type="EMBL" id="SKC97829.1"/>
    </source>
</evidence>
<evidence type="ECO:0000259" key="1">
    <source>
        <dbReference type="Pfam" id="PF14344"/>
    </source>
</evidence>
<dbReference type="Pfam" id="PF14344">
    <property type="entry name" value="DUF4397"/>
    <property type="match status" value="1"/>
</dbReference>